<sequence length="257" mass="27163">MAALKNLVALVTGGSSGLGKATVERFIQLGSRVVIADLPSSKGADIARDLGKNAMFVPLDVVNENQVAAALQEVSAKFGRLDVCVNCAGIAVAYKTFNFNKGLAHKLEDFTKVMMVNAVGTFNVSRLAAGLIGKNEPDQDGGRGVIINTSSVAAFEGQIGQVAYSASKAAIAGMTLPMARDFSHRGIRVVAVAPGLFDTPLLRELPDKVRTFLASSIPFPPRLGKPEEFAKLIIAIVENPFINGEIVRIDGGLRMQP</sequence>
<dbReference type="PANTHER" id="PTHR43658:SF8">
    <property type="entry name" value="17-BETA-HYDROXYSTEROID DEHYDROGENASE 14-RELATED"/>
    <property type="match status" value="1"/>
</dbReference>
<reference evidence="22" key="1">
    <citation type="submission" date="2017-01" db="EMBL/GenBank/DDBJ databases">
        <title>Comparative genomics of anhydrobiosis in the tardigrade Hypsibius dujardini.</title>
        <authorList>
            <person name="Yoshida Y."/>
            <person name="Koutsovoulos G."/>
            <person name="Laetsch D."/>
            <person name="Stevens L."/>
            <person name="Kumar S."/>
            <person name="Horikawa D."/>
            <person name="Ishino K."/>
            <person name="Komine S."/>
            <person name="Tomita M."/>
            <person name="Blaxter M."/>
            <person name="Arakawa K."/>
        </authorList>
    </citation>
    <scope>NUCLEOTIDE SEQUENCE [LARGE SCALE GENOMIC DNA]</scope>
    <source>
        <strain evidence="22">Z151</strain>
    </source>
</reference>
<evidence type="ECO:0000256" key="17">
    <source>
        <dbReference type="ARBA" id="ARBA00079624"/>
    </source>
</evidence>
<evidence type="ECO:0000256" key="18">
    <source>
        <dbReference type="ARBA" id="ARBA00082293"/>
    </source>
</evidence>
<keyword evidence="2" id="KW-0560">Oxidoreductase</keyword>
<comment type="catalytic activity">
    <reaction evidence="13">
        <text>5alpha-pregnan-20beta-ol-3-one + NAD(+) = 5alpha-pregnane-3,20-dione + NADH + H(+)</text>
        <dbReference type="Rhea" id="RHEA:42008"/>
        <dbReference type="ChEBI" id="CHEBI:15378"/>
        <dbReference type="ChEBI" id="CHEBI:28952"/>
        <dbReference type="ChEBI" id="CHEBI:57540"/>
        <dbReference type="ChEBI" id="CHEBI:57945"/>
        <dbReference type="ChEBI" id="CHEBI:78594"/>
    </reaction>
    <physiologicalReaction direction="left-to-right" evidence="13">
        <dbReference type="Rhea" id="RHEA:42009"/>
    </physiologicalReaction>
</comment>
<evidence type="ECO:0000256" key="12">
    <source>
        <dbReference type="ARBA" id="ARBA00051831"/>
    </source>
</evidence>
<evidence type="ECO:0000313" key="21">
    <source>
        <dbReference type="EMBL" id="OWA52849.1"/>
    </source>
</evidence>
<evidence type="ECO:0000256" key="14">
    <source>
        <dbReference type="ARBA" id="ARBA00052417"/>
    </source>
</evidence>
<comment type="catalytic activity">
    <reaction evidence="10">
        <text>(3S)-3-hydroxybutanoyl-CoA + NAD(+) = acetoacetyl-CoA + NADH + H(+)</text>
        <dbReference type="Rhea" id="RHEA:30799"/>
        <dbReference type="ChEBI" id="CHEBI:15378"/>
        <dbReference type="ChEBI" id="CHEBI:57286"/>
        <dbReference type="ChEBI" id="CHEBI:57316"/>
        <dbReference type="ChEBI" id="CHEBI:57540"/>
        <dbReference type="ChEBI" id="CHEBI:57945"/>
    </reaction>
    <physiologicalReaction direction="left-to-right" evidence="10">
        <dbReference type="Rhea" id="RHEA:30800"/>
    </physiologicalReaction>
    <physiologicalReaction direction="right-to-left" evidence="10">
        <dbReference type="Rhea" id="RHEA:30801"/>
    </physiologicalReaction>
</comment>
<dbReference type="GO" id="GO:0008210">
    <property type="term" value="P:estrogen metabolic process"/>
    <property type="evidence" value="ECO:0007669"/>
    <property type="project" value="TreeGrafter"/>
</dbReference>
<keyword evidence="22" id="KW-1185">Reference proteome</keyword>
<comment type="catalytic activity">
    <reaction evidence="14">
        <text>cortisone + NAD(+) = 17alpha-hydroxypregn-4-en-3,11,20-trione-21-al + NADH + H(+)</text>
        <dbReference type="Rhea" id="RHEA:42016"/>
        <dbReference type="ChEBI" id="CHEBI:15378"/>
        <dbReference type="ChEBI" id="CHEBI:16962"/>
        <dbReference type="ChEBI" id="CHEBI:57540"/>
        <dbReference type="ChEBI" id="CHEBI:57945"/>
        <dbReference type="ChEBI" id="CHEBI:78596"/>
    </reaction>
    <physiologicalReaction direction="left-to-right" evidence="14">
        <dbReference type="Rhea" id="RHEA:42017"/>
    </physiologicalReaction>
</comment>
<dbReference type="GO" id="GO:0005739">
    <property type="term" value="C:mitochondrion"/>
    <property type="evidence" value="ECO:0007669"/>
    <property type="project" value="TreeGrafter"/>
</dbReference>
<dbReference type="InterPro" id="IPR036291">
    <property type="entry name" value="NAD(P)-bd_dom_sf"/>
</dbReference>
<dbReference type="PRINTS" id="PR00081">
    <property type="entry name" value="GDHRDH"/>
</dbReference>
<organism evidence="21 22">
    <name type="scientific">Hypsibius exemplaris</name>
    <name type="common">Freshwater tardigrade</name>
    <dbReference type="NCBI Taxonomy" id="2072580"/>
    <lineage>
        <taxon>Eukaryota</taxon>
        <taxon>Metazoa</taxon>
        <taxon>Ecdysozoa</taxon>
        <taxon>Tardigrada</taxon>
        <taxon>Eutardigrada</taxon>
        <taxon>Parachela</taxon>
        <taxon>Hypsibioidea</taxon>
        <taxon>Hypsibiidae</taxon>
        <taxon>Hypsibius</taxon>
    </lineage>
</organism>
<evidence type="ECO:0000256" key="1">
    <source>
        <dbReference type="ARBA" id="ARBA00006484"/>
    </source>
</evidence>
<comment type="catalytic activity">
    <reaction evidence="11">
        <text>3beta,7beta-dihydroxy-5beta-cholan-24-oate + NAD(+) = 3beta-hydroxy-7-oxo-5beta-cholan-24-oate + NADH + H(+)</text>
        <dbReference type="Rhea" id="RHEA:42024"/>
        <dbReference type="ChEBI" id="CHEBI:15378"/>
        <dbReference type="ChEBI" id="CHEBI:57540"/>
        <dbReference type="ChEBI" id="CHEBI:57945"/>
        <dbReference type="ChEBI" id="CHEBI:78602"/>
        <dbReference type="ChEBI" id="CHEBI:78603"/>
    </reaction>
    <physiologicalReaction direction="left-to-right" evidence="11">
        <dbReference type="Rhea" id="RHEA:42025"/>
    </physiologicalReaction>
</comment>
<evidence type="ECO:0000256" key="4">
    <source>
        <dbReference type="ARBA" id="ARBA00024072"/>
    </source>
</evidence>
<dbReference type="AlphaFoldDB" id="A0A9X6RM01"/>
<accession>A0A9X6RM01</accession>
<evidence type="ECO:0000256" key="5">
    <source>
        <dbReference type="ARBA" id="ARBA00049381"/>
    </source>
</evidence>
<dbReference type="GO" id="GO:0047044">
    <property type="term" value="F:androstan-3-alpha,17-beta-diol dehydrogenase (NAD+) activity"/>
    <property type="evidence" value="ECO:0007669"/>
    <property type="project" value="UniProtKB-EC"/>
</dbReference>
<comment type="catalytic activity">
    <reaction evidence="15">
        <text>11-dehydrocorticosterone + NAD(+) = pregn-4-ene-3,11,20,21-tetraone + NADH + H(+)</text>
        <dbReference type="Rhea" id="RHEA:42020"/>
        <dbReference type="ChEBI" id="CHEBI:15378"/>
        <dbReference type="ChEBI" id="CHEBI:57540"/>
        <dbReference type="ChEBI" id="CHEBI:57945"/>
        <dbReference type="ChEBI" id="CHEBI:78600"/>
        <dbReference type="ChEBI" id="CHEBI:78601"/>
    </reaction>
    <physiologicalReaction direction="left-to-right" evidence="15">
        <dbReference type="Rhea" id="RHEA:42021"/>
    </physiologicalReaction>
</comment>
<evidence type="ECO:0000256" key="3">
    <source>
        <dbReference type="ARBA" id="ARBA00024071"/>
    </source>
</evidence>
<evidence type="ECO:0000256" key="16">
    <source>
        <dbReference type="ARBA" id="ARBA00072938"/>
    </source>
</evidence>
<comment type="catalytic activity">
    <reaction evidence="12">
        <text>ursodeoxycholate + NAD(+) = 7-oxolithocholate + NADH + H(+)</text>
        <dbReference type="Rhea" id="RHEA:42028"/>
        <dbReference type="ChEBI" id="CHEBI:15378"/>
        <dbReference type="ChEBI" id="CHEBI:57540"/>
        <dbReference type="ChEBI" id="CHEBI:57945"/>
        <dbReference type="ChEBI" id="CHEBI:78604"/>
        <dbReference type="ChEBI" id="CHEBI:78605"/>
    </reaction>
    <physiologicalReaction direction="left-to-right" evidence="12">
        <dbReference type="Rhea" id="RHEA:42029"/>
    </physiologicalReaction>
</comment>
<evidence type="ECO:0000256" key="8">
    <source>
        <dbReference type="ARBA" id="ARBA00050435"/>
    </source>
</evidence>
<dbReference type="EMBL" id="MTYJ01000289">
    <property type="protein sequence ID" value="OWA52849.1"/>
    <property type="molecule type" value="Genomic_DNA"/>
</dbReference>
<comment type="catalytic activity">
    <reaction evidence="8">
        <text>17beta-hydroxy-5alpha-androstan-3-one + NAD(+) = 5alpha-androstan-3,17-dione + NADH + H(+)</text>
        <dbReference type="Rhea" id="RHEA:41992"/>
        <dbReference type="ChEBI" id="CHEBI:15378"/>
        <dbReference type="ChEBI" id="CHEBI:15994"/>
        <dbReference type="ChEBI" id="CHEBI:16330"/>
        <dbReference type="ChEBI" id="CHEBI:57540"/>
        <dbReference type="ChEBI" id="CHEBI:57945"/>
    </reaction>
    <physiologicalReaction direction="left-to-right" evidence="8">
        <dbReference type="Rhea" id="RHEA:41993"/>
    </physiologicalReaction>
</comment>
<dbReference type="FunFam" id="3.40.50.720:FF:000215">
    <property type="entry name" value="3-hydroxyacyl-CoA dehydrogenase type-2"/>
    <property type="match status" value="1"/>
</dbReference>
<evidence type="ECO:0000256" key="11">
    <source>
        <dbReference type="ARBA" id="ARBA00051637"/>
    </source>
</evidence>
<dbReference type="Pfam" id="PF00106">
    <property type="entry name" value="adh_short"/>
    <property type="match status" value="1"/>
</dbReference>
<evidence type="ECO:0000256" key="19">
    <source>
        <dbReference type="ARBA" id="ARBA00082399"/>
    </source>
</evidence>
<dbReference type="GO" id="GO:0006631">
    <property type="term" value="P:fatty acid metabolic process"/>
    <property type="evidence" value="ECO:0007669"/>
    <property type="project" value="TreeGrafter"/>
</dbReference>
<dbReference type="PANTHER" id="PTHR43658">
    <property type="entry name" value="SHORT-CHAIN DEHYDROGENASE/REDUCTASE"/>
    <property type="match status" value="1"/>
</dbReference>
<dbReference type="Proteomes" id="UP000192578">
    <property type="component" value="Unassembled WGS sequence"/>
</dbReference>
<comment type="caution">
    <text evidence="21">The sequence shown here is derived from an EMBL/GenBank/DDBJ whole genome shotgun (WGS) entry which is preliminary data.</text>
</comment>
<evidence type="ECO:0000256" key="2">
    <source>
        <dbReference type="ARBA" id="ARBA00023002"/>
    </source>
</evidence>
<dbReference type="EC" id="1.1.1.53" evidence="3"/>
<evidence type="ECO:0000256" key="10">
    <source>
        <dbReference type="ARBA" id="ARBA00051004"/>
    </source>
</evidence>
<evidence type="ECO:0000256" key="6">
    <source>
        <dbReference type="ARBA" id="ARBA00050141"/>
    </source>
</evidence>
<evidence type="ECO:0000256" key="9">
    <source>
        <dbReference type="ARBA" id="ARBA00050927"/>
    </source>
</evidence>
<comment type="catalytic activity">
    <reaction evidence="6">
        <text>a (3S)-3-hydroxyacyl-CoA + NAD(+) = a 3-oxoacyl-CoA + NADH + H(+)</text>
        <dbReference type="Rhea" id="RHEA:22432"/>
        <dbReference type="ChEBI" id="CHEBI:15378"/>
        <dbReference type="ChEBI" id="CHEBI:57318"/>
        <dbReference type="ChEBI" id="CHEBI:57540"/>
        <dbReference type="ChEBI" id="CHEBI:57945"/>
        <dbReference type="ChEBI" id="CHEBI:90726"/>
        <dbReference type="EC" id="1.1.1.35"/>
    </reaction>
    <physiologicalReaction direction="left-to-right" evidence="6">
        <dbReference type="Rhea" id="RHEA:22433"/>
    </physiologicalReaction>
    <physiologicalReaction direction="right-to-left" evidence="6">
        <dbReference type="Rhea" id="RHEA:22434"/>
    </physiologicalReaction>
</comment>
<dbReference type="EC" id="1.1.1.62" evidence="4"/>
<dbReference type="Gene3D" id="3.40.50.720">
    <property type="entry name" value="NAD(P)-binding Rossmann-like Domain"/>
    <property type="match status" value="1"/>
</dbReference>
<evidence type="ECO:0000256" key="15">
    <source>
        <dbReference type="ARBA" id="ARBA00052668"/>
    </source>
</evidence>
<proteinExistence type="inferred from homology"/>
<comment type="similarity">
    <text evidence="1 20">Belongs to the short-chain dehydrogenases/reductases (SDR) family.</text>
</comment>
<dbReference type="CDD" id="cd05371">
    <property type="entry name" value="HSD10-like_SDR_c"/>
    <property type="match status" value="1"/>
</dbReference>
<dbReference type="InterPro" id="IPR020904">
    <property type="entry name" value="Sc_DH/Rdtase_CS"/>
</dbReference>
<dbReference type="OrthoDB" id="1274115at2759"/>
<dbReference type="GO" id="GO:0008209">
    <property type="term" value="P:androgen metabolic process"/>
    <property type="evidence" value="ECO:0007669"/>
    <property type="project" value="TreeGrafter"/>
</dbReference>
<protein>
    <recommendedName>
        <fullName evidence="16">3-hydroxyacyl-CoA dehydrogenase type-2</fullName>
        <ecNumber evidence="3">1.1.1.53</ecNumber>
        <ecNumber evidence="4">1.1.1.62</ecNumber>
    </recommendedName>
    <alternativeName>
        <fullName evidence="18">3-hydroxyacyl-CoA dehydrogenase type II</fullName>
    </alternativeName>
    <alternativeName>
        <fullName evidence="19">Mitochondrial ribonuclease P protein 2</fullName>
    </alternativeName>
    <alternativeName>
        <fullName evidence="17">Type II HADH</fullName>
    </alternativeName>
</protein>
<name>A0A9X6RM01_HYPEX</name>
<dbReference type="InterPro" id="IPR002347">
    <property type="entry name" value="SDR_fam"/>
</dbReference>
<evidence type="ECO:0000256" key="7">
    <source>
        <dbReference type="ARBA" id="ARBA00050365"/>
    </source>
</evidence>
<dbReference type="SUPFAM" id="SSF51735">
    <property type="entry name" value="NAD(P)-binding Rossmann-fold domains"/>
    <property type="match status" value="1"/>
</dbReference>
<evidence type="ECO:0000313" key="22">
    <source>
        <dbReference type="Proteomes" id="UP000192578"/>
    </source>
</evidence>
<dbReference type="GO" id="GO:0004303">
    <property type="term" value="F:estradiol 17-beta-dehydrogenase [NAD(P)+] activity"/>
    <property type="evidence" value="ECO:0007669"/>
    <property type="project" value="UniProtKB-EC"/>
</dbReference>
<dbReference type="GO" id="GO:0003857">
    <property type="term" value="F:(3S)-3-hydroxyacyl-CoA dehydrogenase (NAD+) activity"/>
    <property type="evidence" value="ECO:0007669"/>
    <property type="project" value="UniProtKB-EC"/>
</dbReference>
<evidence type="ECO:0000256" key="13">
    <source>
        <dbReference type="ARBA" id="ARBA00052095"/>
    </source>
</evidence>
<dbReference type="PROSITE" id="PS00061">
    <property type="entry name" value="ADH_SHORT"/>
    <property type="match status" value="1"/>
</dbReference>
<comment type="catalytic activity">
    <reaction evidence="9">
        <text>cortisol + NAD(+) = 11beta,17alpha-dihydroxypregn-4-ene-3,20,21-trione + NADH + H(+)</text>
        <dbReference type="Rhea" id="RHEA:42012"/>
        <dbReference type="ChEBI" id="CHEBI:15378"/>
        <dbReference type="ChEBI" id="CHEBI:17650"/>
        <dbReference type="ChEBI" id="CHEBI:57540"/>
        <dbReference type="ChEBI" id="CHEBI:57945"/>
        <dbReference type="ChEBI" id="CHEBI:78595"/>
    </reaction>
    <physiologicalReaction direction="left-to-right" evidence="9">
        <dbReference type="Rhea" id="RHEA:42013"/>
    </physiologicalReaction>
</comment>
<comment type="catalytic activity">
    <reaction evidence="5">
        <text>17beta-estradiol + NAD(+) = estrone + NADH + H(+)</text>
        <dbReference type="Rhea" id="RHEA:24612"/>
        <dbReference type="ChEBI" id="CHEBI:15378"/>
        <dbReference type="ChEBI" id="CHEBI:16469"/>
        <dbReference type="ChEBI" id="CHEBI:17263"/>
        <dbReference type="ChEBI" id="CHEBI:57540"/>
        <dbReference type="ChEBI" id="CHEBI:57945"/>
        <dbReference type="EC" id="1.1.1.62"/>
    </reaction>
    <physiologicalReaction direction="left-to-right" evidence="5">
        <dbReference type="Rhea" id="RHEA:24613"/>
    </physiologicalReaction>
</comment>
<comment type="catalytic activity">
    <reaction evidence="7">
        <text>5alpha-androstane-3alpha,17beta-diol + NAD(+) = 17beta-hydroxy-5alpha-androstan-3-one + NADH + H(+)</text>
        <dbReference type="Rhea" id="RHEA:42004"/>
        <dbReference type="ChEBI" id="CHEBI:15378"/>
        <dbReference type="ChEBI" id="CHEBI:16330"/>
        <dbReference type="ChEBI" id="CHEBI:36713"/>
        <dbReference type="ChEBI" id="CHEBI:57540"/>
        <dbReference type="ChEBI" id="CHEBI:57945"/>
        <dbReference type="EC" id="1.1.1.53"/>
    </reaction>
    <physiologicalReaction direction="right-to-left" evidence="7">
        <dbReference type="Rhea" id="RHEA:42006"/>
    </physiologicalReaction>
</comment>
<gene>
    <name evidence="21" type="ORF">BV898_17291</name>
</gene>
<dbReference type="PRINTS" id="PR00080">
    <property type="entry name" value="SDRFAMILY"/>
</dbReference>
<evidence type="ECO:0000256" key="20">
    <source>
        <dbReference type="RuleBase" id="RU000363"/>
    </source>
</evidence>